<keyword evidence="7" id="KW-0862">Zinc</keyword>
<dbReference type="Gene3D" id="3.30.1490.190">
    <property type="match status" value="1"/>
</dbReference>
<dbReference type="PANTHER" id="PTHR33202:SF2">
    <property type="entry name" value="FERRIC UPTAKE REGULATION PROTEIN"/>
    <property type="match status" value="1"/>
</dbReference>
<dbReference type="InterPro" id="IPR036390">
    <property type="entry name" value="WH_DNA-bd_sf"/>
</dbReference>
<dbReference type="GO" id="GO:0005829">
    <property type="term" value="C:cytosol"/>
    <property type="evidence" value="ECO:0007669"/>
    <property type="project" value="TreeGrafter"/>
</dbReference>
<keyword evidence="9" id="KW-0238">DNA-binding</keyword>
<gene>
    <name evidence="11" type="ORF">EZS27_005468</name>
</gene>
<dbReference type="EMBL" id="SNRY01000108">
    <property type="protein sequence ID" value="KAA6347057.1"/>
    <property type="molecule type" value="Genomic_DNA"/>
</dbReference>
<dbReference type="Pfam" id="PF01475">
    <property type="entry name" value="FUR"/>
    <property type="match status" value="1"/>
</dbReference>
<keyword evidence="8" id="KW-0805">Transcription regulation</keyword>
<evidence type="ECO:0000256" key="5">
    <source>
        <dbReference type="ARBA" id="ARBA00022491"/>
    </source>
</evidence>
<keyword evidence="5" id="KW-0678">Repressor</keyword>
<proteinExistence type="inferred from homology"/>
<evidence type="ECO:0000256" key="4">
    <source>
        <dbReference type="ARBA" id="ARBA00022490"/>
    </source>
</evidence>
<dbReference type="GO" id="GO:1900376">
    <property type="term" value="P:regulation of secondary metabolite biosynthetic process"/>
    <property type="evidence" value="ECO:0007669"/>
    <property type="project" value="TreeGrafter"/>
</dbReference>
<evidence type="ECO:0000256" key="10">
    <source>
        <dbReference type="ARBA" id="ARBA00023163"/>
    </source>
</evidence>
<evidence type="ECO:0000256" key="6">
    <source>
        <dbReference type="ARBA" id="ARBA00022723"/>
    </source>
</evidence>
<keyword evidence="10" id="KW-0804">Transcription</keyword>
<name>A0A5J4SM30_9ZZZZ</name>
<dbReference type="InterPro" id="IPR043135">
    <property type="entry name" value="Fur_C"/>
</dbReference>
<keyword evidence="4" id="KW-0963">Cytoplasm</keyword>
<comment type="subcellular location">
    <subcellularLocation>
        <location evidence="1">Cytoplasm</location>
    </subcellularLocation>
</comment>
<dbReference type="GO" id="GO:0008270">
    <property type="term" value="F:zinc ion binding"/>
    <property type="evidence" value="ECO:0007669"/>
    <property type="project" value="TreeGrafter"/>
</dbReference>
<keyword evidence="6" id="KW-0479">Metal-binding</keyword>
<protein>
    <submittedName>
        <fullName evidence="11">Ferric uptake regulation protein</fullName>
    </submittedName>
</protein>
<dbReference type="GO" id="GO:0003700">
    <property type="term" value="F:DNA-binding transcription factor activity"/>
    <property type="evidence" value="ECO:0007669"/>
    <property type="project" value="InterPro"/>
</dbReference>
<dbReference type="GO" id="GO:0000976">
    <property type="term" value="F:transcription cis-regulatory region binding"/>
    <property type="evidence" value="ECO:0007669"/>
    <property type="project" value="TreeGrafter"/>
</dbReference>
<evidence type="ECO:0000256" key="2">
    <source>
        <dbReference type="ARBA" id="ARBA00007957"/>
    </source>
</evidence>
<evidence type="ECO:0000256" key="1">
    <source>
        <dbReference type="ARBA" id="ARBA00004496"/>
    </source>
</evidence>
<comment type="similarity">
    <text evidence="2">Belongs to the Fur family.</text>
</comment>
<accession>A0A5J4SM30</accession>
<evidence type="ECO:0000313" key="11">
    <source>
        <dbReference type="EMBL" id="KAA6347057.1"/>
    </source>
</evidence>
<dbReference type="InterPro" id="IPR002481">
    <property type="entry name" value="FUR"/>
</dbReference>
<dbReference type="InterPro" id="IPR036388">
    <property type="entry name" value="WH-like_DNA-bd_sf"/>
</dbReference>
<organism evidence="11">
    <name type="scientific">termite gut metagenome</name>
    <dbReference type="NCBI Taxonomy" id="433724"/>
    <lineage>
        <taxon>unclassified sequences</taxon>
        <taxon>metagenomes</taxon>
        <taxon>organismal metagenomes</taxon>
    </lineage>
</organism>
<reference evidence="11" key="1">
    <citation type="submission" date="2019-03" db="EMBL/GenBank/DDBJ databases">
        <title>Single cell metagenomics reveals metabolic interactions within the superorganism composed of flagellate Streblomastix strix and complex community of Bacteroidetes bacteria on its surface.</title>
        <authorList>
            <person name="Treitli S.C."/>
            <person name="Kolisko M."/>
            <person name="Husnik F."/>
            <person name="Keeling P."/>
            <person name="Hampl V."/>
        </authorList>
    </citation>
    <scope>NUCLEOTIDE SEQUENCE</scope>
    <source>
        <strain evidence="11">STM</strain>
    </source>
</reference>
<evidence type="ECO:0000256" key="8">
    <source>
        <dbReference type="ARBA" id="ARBA00023015"/>
    </source>
</evidence>
<sequence length="159" mass="18863">MEDQNIKETVKQLFTEYLNAHGHRKTPERYVILDAIYSIDGHFDIETLLTKMLEQEKFRVSRATLYNTILLLLQAQLIIKHQFGNSSQYERSYNKETHHHQICTQCGKVSEFQKKHLKTAIENTKLHRFQLSHYSLYIYGICSKCERANKQKNNNKSEK</sequence>
<evidence type="ECO:0000256" key="9">
    <source>
        <dbReference type="ARBA" id="ARBA00023125"/>
    </source>
</evidence>
<evidence type="ECO:0000256" key="3">
    <source>
        <dbReference type="ARBA" id="ARBA00011738"/>
    </source>
</evidence>
<evidence type="ECO:0000256" key="7">
    <source>
        <dbReference type="ARBA" id="ARBA00022833"/>
    </source>
</evidence>
<dbReference type="Gene3D" id="1.10.10.10">
    <property type="entry name" value="Winged helix-like DNA-binding domain superfamily/Winged helix DNA-binding domain"/>
    <property type="match status" value="1"/>
</dbReference>
<dbReference type="SUPFAM" id="SSF46785">
    <property type="entry name" value="Winged helix' DNA-binding domain"/>
    <property type="match status" value="1"/>
</dbReference>
<comment type="subunit">
    <text evidence="3">Homodimer.</text>
</comment>
<comment type="caution">
    <text evidence="11">The sequence shown here is derived from an EMBL/GenBank/DDBJ whole genome shotgun (WGS) entry which is preliminary data.</text>
</comment>
<dbReference type="AlphaFoldDB" id="A0A5J4SM30"/>
<dbReference type="GO" id="GO:0045892">
    <property type="term" value="P:negative regulation of DNA-templated transcription"/>
    <property type="evidence" value="ECO:0007669"/>
    <property type="project" value="TreeGrafter"/>
</dbReference>
<dbReference type="PANTHER" id="PTHR33202">
    <property type="entry name" value="ZINC UPTAKE REGULATION PROTEIN"/>
    <property type="match status" value="1"/>
</dbReference>